<dbReference type="InterPro" id="IPR018260">
    <property type="entry name" value="Ribosomal_uL22_CS"/>
</dbReference>
<dbReference type="HOGENOM" id="CLU_083987_3_1_12"/>
<dbReference type="Pfam" id="PF00237">
    <property type="entry name" value="Ribosomal_L22"/>
    <property type="match status" value="1"/>
</dbReference>
<dbReference type="NCBIfam" id="TIGR01044">
    <property type="entry name" value="rplV_bact"/>
    <property type="match status" value="1"/>
</dbReference>
<evidence type="ECO:0000256" key="4">
    <source>
        <dbReference type="ARBA" id="ARBA00022980"/>
    </source>
</evidence>
<dbReference type="EMBL" id="CP002903">
    <property type="protein sequence ID" value="AEJ60803.1"/>
    <property type="molecule type" value="Genomic_DNA"/>
</dbReference>
<dbReference type="InterPro" id="IPR047867">
    <property type="entry name" value="Ribosomal_uL22_bac/org-type"/>
</dbReference>
<dbReference type="GO" id="GO:0019843">
    <property type="term" value="F:rRNA binding"/>
    <property type="evidence" value="ECO:0007669"/>
    <property type="project" value="UniProtKB-UniRule"/>
</dbReference>
<gene>
    <name evidence="7" type="primary">rplV</name>
    <name evidence="11" type="ordered locus">Spith_0523</name>
</gene>
<dbReference type="PANTHER" id="PTHR13501">
    <property type="entry name" value="CHLOROPLAST 50S RIBOSOMAL PROTEIN L22-RELATED"/>
    <property type="match status" value="1"/>
</dbReference>
<dbReference type="Gene3D" id="3.90.470.10">
    <property type="entry name" value="Ribosomal protein L22/L17"/>
    <property type="match status" value="1"/>
</dbReference>
<keyword evidence="4 7" id="KW-0689">Ribosomal protein</keyword>
<evidence type="ECO:0000313" key="11">
    <source>
        <dbReference type="EMBL" id="AEJ60803.1"/>
    </source>
</evidence>
<comment type="function">
    <text evidence="7">The globular domain of the protein is located near the polypeptide exit tunnel on the outside of the subunit, while an extended beta-hairpin is found that lines the wall of the exit tunnel in the center of the 70S ribosome.</text>
</comment>
<dbReference type="KEGG" id="stq:Spith_0523"/>
<organism evidence="11 12">
    <name type="scientific">Winmispira thermophila (strain ATCC 700085 / DSM 6578 / Z-1203)</name>
    <name type="common">Spirochaeta thermophila</name>
    <dbReference type="NCBI Taxonomy" id="869211"/>
    <lineage>
        <taxon>Bacteria</taxon>
        <taxon>Pseudomonadati</taxon>
        <taxon>Spirochaetota</taxon>
        <taxon>Spirochaetia</taxon>
        <taxon>Winmispirales</taxon>
        <taxon>Winmispiraceae</taxon>
        <taxon>Winmispira</taxon>
    </lineage>
</organism>
<keyword evidence="2 7" id="KW-0699">rRNA-binding</keyword>
<evidence type="ECO:0000256" key="9">
    <source>
        <dbReference type="RuleBase" id="RU004006"/>
    </source>
</evidence>
<comment type="function">
    <text evidence="7 10">This protein binds specifically to 23S rRNA; its binding is stimulated by other ribosomal proteins, e.g., L4, L17, and L20. It is important during the early stages of 50S assembly. It makes multiple contacts with different domains of the 23S rRNA in the assembled 50S subunit and ribosome.</text>
</comment>
<dbReference type="GO" id="GO:0003735">
    <property type="term" value="F:structural constituent of ribosome"/>
    <property type="evidence" value="ECO:0007669"/>
    <property type="project" value="InterPro"/>
</dbReference>
<evidence type="ECO:0000256" key="7">
    <source>
        <dbReference type="HAMAP-Rule" id="MF_01331"/>
    </source>
</evidence>
<dbReference type="PROSITE" id="PS00464">
    <property type="entry name" value="RIBOSOMAL_L22"/>
    <property type="match status" value="1"/>
</dbReference>
<evidence type="ECO:0000256" key="10">
    <source>
        <dbReference type="RuleBase" id="RU004008"/>
    </source>
</evidence>
<dbReference type="InterPro" id="IPR001063">
    <property type="entry name" value="Ribosomal_uL22"/>
</dbReference>
<sequence length="116" mass="13256">MSGYRARARYLLVSPKKVRPVADLVRGKRYPEAVAILEHMPQKGARLIKKVIDSAAANALYLNKNLDEDMLYVKELRVDDGPRLKRLWPRSHGRADILLKRMSHITVVVDELPQKG</sequence>
<dbReference type="SUPFAM" id="SSF54843">
    <property type="entry name" value="Ribosomal protein L22"/>
    <property type="match status" value="1"/>
</dbReference>
<dbReference type="AlphaFoldDB" id="G0GFA4"/>
<dbReference type="GO" id="GO:0006412">
    <property type="term" value="P:translation"/>
    <property type="evidence" value="ECO:0007669"/>
    <property type="project" value="UniProtKB-UniRule"/>
</dbReference>
<proteinExistence type="inferred from homology"/>
<comment type="subunit">
    <text evidence="7 9">Part of the 50S ribosomal subunit.</text>
</comment>
<accession>G0GFA4</accession>
<evidence type="ECO:0000256" key="5">
    <source>
        <dbReference type="ARBA" id="ARBA00023274"/>
    </source>
</evidence>
<reference evidence="11 12" key="1">
    <citation type="submission" date="2011-06" db="EMBL/GenBank/DDBJ databases">
        <title>The complete genome of Spirochaeta thermophila DSM 6578.</title>
        <authorList>
            <consortium name="US DOE Joint Genome Institute (JGI-PGF)"/>
            <person name="Lucas S."/>
            <person name="Lapidus A."/>
            <person name="Bruce D."/>
            <person name="Goodwin L."/>
            <person name="Pitluck S."/>
            <person name="Peters L."/>
            <person name="Kyrpides N."/>
            <person name="Mavromatis K."/>
            <person name="Ivanova N."/>
            <person name="Mikailova N."/>
            <person name="Pagani I."/>
            <person name="Chertkov O."/>
            <person name="Detter J.C."/>
            <person name="Tapia R."/>
            <person name="Han C."/>
            <person name="Land M."/>
            <person name="Hauser L."/>
            <person name="Markowitz V."/>
            <person name="Cheng J.-F."/>
            <person name="Hugenholtz P."/>
            <person name="Woyke T."/>
            <person name="Wu D."/>
            <person name="Spring S."/>
            <person name="Merkhoffer B."/>
            <person name="Schneider S."/>
            <person name="Klenk H.-P."/>
            <person name="Eisen J.A."/>
        </authorList>
    </citation>
    <scope>NUCLEOTIDE SEQUENCE [LARGE SCALE GENOMIC DNA]</scope>
    <source>
        <strain evidence="12">ATCC 700085 / DSM 6578 / Z-1203</strain>
    </source>
</reference>
<dbReference type="HAMAP" id="MF_01331_B">
    <property type="entry name" value="Ribosomal_uL22_B"/>
    <property type="match status" value="1"/>
</dbReference>
<evidence type="ECO:0000256" key="3">
    <source>
        <dbReference type="ARBA" id="ARBA00022884"/>
    </source>
</evidence>
<evidence type="ECO:0000313" key="12">
    <source>
        <dbReference type="Proteomes" id="UP000007254"/>
    </source>
</evidence>
<protein>
    <recommendedName>
        <fullName evidence="6 7">Large ribosomal subunit protein uL22</fullName>
    </recommendedName>
</protein>
<evidence type="ECO:0000256" key="6">
    <source>
        <dbReference type="ARBA" id="ARBA00035207"/>
    </source>
</evidence>
<dbReference type="InterPro" id="IPR005727">
    <property type="entry name" value="Ribosomal_uL22_bac/chlpt-type"/>
</dbReference>
<keyword evidence="12" id="KW-1185">Reference proteome</keyword>
<keyword evidence="3 7" id="KW-0694">RNA-binding</keyword>
<dbReference type="InterPro" id="IPR036394">
    <property type="entry name" value="Ribosomal_uL22_sf"/>
</dbReference>
<keyword evidence="5 7" id="KW-0687">Ribonucleoprotein</keyword>
<evidence type="ECO:0000256" key="1">
    <source>
        <dbReference type="ARBA" id="ARBA00009451"/>
    </source>
</evidence>
<evidence type="ECO:0000256" key="2">
    <source>
        <dbReference type="ARBA" id="ARBA00022730"/>
    </source>
</evidence>
<name>G0GFA4_WINT7</name>
<dbReference type="Proteomes" id="UP000007254">
    <property type="component" value="Chromosome"/>
</dbReference>
<dbReference type="STRING" id="869211.Spith_0523"/>
<comment type="similarity">
    <text evidence="1 7 8">Belongs to the universal ribosomal protein uL22 family.</text>
</comment>
<dbReference type="PANTHER" id="PTHR13501:SF8">
    <property type="entry name" value="LARGE RIBOSOMAL SUBUNIT PROTEIN UL22M"/>
    <property type="match status" value="1"/>
</dbReference>
<dbReference type="CDD" id="cd00336">
    <property type="entry name" value="Ribosomal_L22"/>
    <property type="match status" value="1"/>
</dbReference>
<dbReference type="GO" id="GO:0022625">
    <property type="term" value="C:cytosolic large ribosomal subunit"/>
    <property type="evidence" value="ECO:0007669"/>
    <property type="project" value="TreeGrafter"/>
</dbReference>
<evidence type="ECO:0000256" key="8">
    <source>
        <dbReference type="RuleBase" id="RU004005"/>
    </source>
</evidence>